<evidence type="ECO:0000256" key="2">
    <source>
        <dbReference type="SAM" id="Phobius"/>
    </source>
</evidence>
<evidence type="ECO:0000256" key="1">
    <source>
        <dbReference type="SAM" id="MobiDB-lite"/>
    </source>
</evidence>
<keyword evidence="2" id="KW-1133">Transmembrane helix</keyword>
<dbReference type="OrthoDB" id="5771022at2759"/>
<proteinExistence type="predicted"/>
<evidence type="ECO:0000313" key="5">
    <source>
        <dbReference type="Proteomes" id="UP000580250"/>
    </source>
</evidence>
<dbReference type="EMBL" id="CAJEWN010000122">
    <property type="protein sequence ID" value="CAD2166959.1"/>
    <property type="molecule type" value="Genomic_DNA"/>
</dbReference>
<evidence type="ECO:0000313" key="3">
    <source>
        <dbReference type="EMBL" id="CAD2166959.1"/>
    </source>
</evidence>
<feature type="transmembrane region" description="Helical" evidence="2">
    <location>
        <begin position="111"/>
        <end position="138"/>
    </location>
</feature>
<gene>
    <name evidence="3" type="ORF">MENT_LOCUS18249</name>
    <name evidence="4" type="ORF">MENT_LOCUS21609</name>
</gene>
<feature type="region of interest" description="Disordered" evidence="1">
    <location>
        <begin position="1"/>
        <end position="24"/>
    </location>
</feature>
<sequence>MAQEPKTPWSRWDLPYSDPAQQTDHLTDKERELQLFDPSYSNSASGPPNDATFETIKDATLVTKEINEHDPSFYNCIYGIPDSVQQVIQECHIDVDCCEKTCCDSNWRSKYTLVIGLLALFCLLVLISLIVWLIVWLINRGKDKKQRQEIEDANNINNQNPPNHLNIDTLESRIY</sequence>
<name>A0A6V7V721_MELEN</name>
<comment type="caution">
    <text evidence="4">The sequence shown here is derived from an EMBL/GenBank/DDBJ whole genome shotgun (WGS) entry which is preliminary data.</text>
</comment>
<dbReference type="EMBL" id="CAJEWN010000165">
    <property type="protein sequence ID" value="CAD2170219.1"/>
    <property type="molecule type" value="Genomic_DNA"/>
</dbReference>
<keyword evidence="2" id="KW-0812">Transmembrane</keyword>
<organism evidence="4 5">
    <name type="scientific">Meloidogyne enterolobii</name>
    <name type="common">Root-knot nematode worm</name>
    <name type="synonym">Meloidogyne mayaguensis</name>
    <dbReference type="NCBI Taxonomy" id="390850"/>
    <lineage>
        <taxon>Eukaryota</taxon>
        <taxon>Metazoa</taxon>
        <taxon>Ecdysozoa</taxon>
        <taxon>Nematoda</taxon>
        <taxon>Chromadorea</taxon>
        <taxon>Rhabditida</taxon>
        <taxon>Tylenchina</taxon>
        <taxon>Tylenchomorpha</taxon>
        <taxon>Tylenchoidea</taxon>
        <taxon>Meloidogynidae</taxon>
        <taxon>Meloidogyninae</taxon>
        <taxon>Meloidogyne</taxon>
    </lineage>
</organism>
<protein>
    <submittedName>
        <fullName evidence="4">Uncharacterized protein</fullName>
    </submittedName>
</protein>
<reference evidence="4 5" key="1">
    <citation type="submission" date="2020-08" db="EMBL/GenBank/DDBJ databases">
        <authorList>
            <person name="Koutsovoulos G."/>
            <person name="Danchin GJ E."/>
        </authorList>
    </citation>
    <scope>NUCLEOTIDE SEQUENCE [LARGE SCALE GENOMIC DNA]</scope>
</reference>
<dbReference type="Proteomes" id="UP000580250">
    <property type="component" value="Unassembled WGS sequence"/>
</dbReference>
<evidence type="ECO:0000313" key="4">
    <source>
        <dbReference type="EMBL" id="CAD2170219.1"/>
    </source>
</evidence>
<accession>A0A6V7V721</accession>
<dbReference type="AlphaFoldDB" id="A0A6V7V721"/>
<keyword evidence="2" id="KW-0472">Membrane</keyword>